<dbReference type="EMBL" id="CAJNBJ010000002">
    <property type="protein sequence ID" value="CAE6728957.1"/>
    <property type="molecule type" value="Genomic_DNA"/>
</dbReference>
<comment type="caution">
    <text evidence="1">The sequence shown here is derived from an EMBL/GenBank/DDBJ whole genome shotgun (WGS) entry which is preliminary data.</text>
</comment>
<dbReference type="RefSeq" id="WP_213041616.1">
    <property type="nucleotide sequence ID" value="NZ_CAJNBJ010000002.1"/>
</dbReference>
<organism evidence="1 2">
    <name type="scientific">Nitrospira defluvii</name>
    <dbReference type="NCBI Taxonomy" id="330214"/>
    <lineage>
        <taxon>Bacteria</taxon>
        <taxon>Pseudomonadati</taxon>
        <taxon>Nitrospirota</taxon>
        <taxon>Nitrospiria</taxon>
        <taxon>Nitrospirales</taxon>
        <taxon>Nitrospiraceae</taxon>
        <taxon>Nitrospira</taxon>
    </lineage>
</organism>
<evidence type="ECO:0008006" key="3">
    <source>
        <dbReference type="Google" id="ProtNLM"/>
    </source>
</evidence>
<dbReference type="PANTHER" id="PTHR38134">
    <property type="entry name" value="SLR1395 PROTEIN"/>
    <property type="match status" value="1"/>
</dbReference>
<accession>A0ABM8R2H3</accession>
<name>A0ABM8R2H3_9BACT</name>
<dbReference type="Proteomes" id="UP000675880">
    <property type="component" value="Unassembled WGS sequence"/>
</dbReference>
<protein>
    <recommendedName>
        <fullName evidence="3">Glycosyl transferase family 28 C-terminal domain-containing protein</fullName>
    </recommendedName>
</protein>
<dbReference type="Gene3D" id="3.40.50.2000">
    <property type="entry name" value="Glycogen Phosphorylase B"/>
    <property type="match status" value="1"/>
</dbReference>
<dbReference type="InterPro" id="IPR053205">
    <property type="entry name" value="GHMP_kinase_L-arabinokinase"/>
</dbReference>
<evidence type="ECO:0000313" key="2">
    <source>
        <dbReference type="Proteomes" id="UP000675880"/>
    </source>
</evidence>
<dbReference type="SUPFAM" id="SSF53756">
    <property type="entry name" value="UDP-Glycosyltransferase/glycogen phosphorylase"/>
    <property type="match status" value="1"/>
</dbReference>
<sequence>MSLIWCSISGHGYGHAAQVVPVLNTLARRAPHLKALLRTSLPSTFFEPRLKLTWELSPAQQDIGCIQNGPLTIDVPGTWEAHRALHTEWDQKIETEAALIREAHPAVVLSDISHLGIAAGAAAGIPTIGLSSLSWDLVLEPFVDPAIPEHAVILRQIRDAYGKADRFLRVTPGLAMTAFRAMDDIGPIAEPSTPERMTLRRSLGADDADRIILVGFGGIPLDTLPFERMARMPASRFIFDGPVPKGSSRVVPLSALGLPFKQVLASADLILTKPGYGTIVESVALGIPVVYVRRYNFADEQSLVDYLHHYGRGAELSRDDFYRGAWEPAVHLALAQQPAAPPPPLSGPQDAAQFLARYV</sequence>
<dbReference type="PANTHER" id="PTHR38134:SF2">
    <property type="entry name" value="GALACTOKINASE"/>
    <property type="match status" value="1"/>
</dbReference>
<gene>
    <name evidence="1" type="ORF">NSPZN2_100256</name>
</gene>
<evidence type="ECO:0000313" key="1">
    <source>
        <dbReference type="EMBL" id="CAE6728957.1"/>
    </source>
</evidence>
<keyword evidence="2" id="KW-1185">Reference proteome</keyword>
<reference evidence="1 2" key="1">
    <citation type="submission" date="2021-02" db="EMBL/GenBank/DDBJ databases">
        <authorList>
            <person name="Han P."/>
        </authorList>
    </citation>
    <scope>NUCLEOTIDE SEQUENCE [LARGE SCALE GENOMIC DNA]</scope>
    <source>
        <strain evidence="1">Candidatus Nitrospira sp. ZN2</strain>
    </source>
</reference>
<proteinExistence type="predicted"/>